<dbReference type="RefSeq" id="WP_115980193.1">
    <property type="nucleotide sequence ID" value="NZ_QOHR01000014.1"/>
</dbReference>
<dbReference type="EMBL" id="QOHR01000014">
    <property type="protein sequence ID" value="REC56034.1"/>
    <property type="molecule type" value="Genomic_DNA"/>
</dbReference>
<dbReference type="Pfam" id="PF13203">
    <property type="entry name" value="DUF2201_N"/>
    <property type="match status" value="1"/>
</dbReference>
<dbReference type="PANTHER" id="PTHR38730">
    <property type="entry name" value="SLL7028 PROTEIN"/>
    <property type="match status" value="1"/>
</dbReference>
<evidence type="ECO:0000259" key="1">
    <source>
        <dbReference type="Pfam" id="PF09967"/>
    </source>
</evidence>
<dbReference type="SUPFAM" id="SSF53300">
    <property type="entry name" value="vWA-like"/>
    <property type="match status" value="1"/>
</dbReference>
<name>A0A3D9BR74_9RHOB</name>
<reference evidence="3 4" key="1">
    <citation type="journal article" date="2017" name="Int. J. Syst. Evol. Microbiol.">
        <title>Rhodosalinus sediminis gen. nov., sp. nov., isolated from marine saltern.</title>
        <authorList>
            <person name="Guo L.Y."/>
            <person name="Ling S.K."/>
            <person name="Li C.M."/>
            <person name="Chen G.J."/>
            <person name="Du Z.J."/>
        </authorList>
    </citation>
    <scope>NUCLEOTIDE SEQUENCE [LARGE SCALE GENOMIC DNA]</scope>
    <source>
        <strain evidence="3 4">WDN1C137</strain>
    </source>
</reference>
<dbReference type="PANTHER" id="PTHR38730:SF1">
    <property type="entry name" value="SLL7028 PROTEIN"/>
    <property type="match status" value="1"/>
</dbReference>
<feature type="domain" description="Putative metallopeptidase" evidence="2">
    <location>
        <begin position="4"/>
        <end position="273"/>
    </location>
</feature>
<comment type="caution">
    <text evidence="3">The sequence shown here is derived from an EMBL/GenBank/DDBJ whole genome shotgun (WGS) entry which is preliminary data.</text>
</comment>
<gene>
    <name evidence="3" type="ORF">DRV84_10440</name>
</gene>
<dbReference type="OrthoDB" id="9761650at2"/>
<dbReference type="InterPro" id="IPR018698">
    <property type="entry name" value="VWA-like_dom"/>
</dbReference>
<evidence type="ECO:0008006" key="5">
    <source>
        <dbReference type="Google" id="ProtNLM"/>
    </source>
</evidence>
<dbReference type="Proteomes" id="UP000257131">
    <property type="component" value="Unassembled WGS sequence"/>
</dbReference>
<evidence type="ECO:0000313" key="3">
    <source>
        <dbReference type="EMBL" id="REC56034.1"/>
    </source>
</evidence>
<proteinExistence type="predicted"/>
<evidence type="ECO:0000313" key="4">
    <source>
        <dbReference type="Proteomes" id="UP000257131"/>
    </source>
</evidence>
<accession>A0A3D9BR74</accession>
<dbReference type="InterPro" id="IPR036465">
    <property type="entry name" value="vWFA_dom_sf"/>
</dbReference>
<sequence>MSVHSERAAPALAHLGEADPALAALALWIAHRDGEPMRSDATTIHYDAAFALRPRPEQVGLAGHHILHVAFRHAARMAAMAEREGARFDARRFTLAADALVNEALIAAEHALPRPAVRLADLLAMLDAAEESPEAALAVWDVERLYLALGAEEARSGGGESADYARRMGLAPDLEPDPDGGAEDPQAADWQGHLARALEAGRQAGRGIGRLASALGDLPAPRVPWERRLRGLVARALGHRPQPAPTRPARAWIAREAAARAAQTATPGFEPALARKGARPRLAVALDTSGSVEDATLARFAAEIAGLARRTAAETHLLAFDETVHEARLLPPAGVEAALRARPLRRGGGTSFEEVLAAAERLRPAIAVVLTDLDGRFPARPAMPVLWATPSAPRATPPFGRVLEMDG</sequence>
<evidence type="ECO:0000259" key="2">
    <source>
        <dbReference type="Pfam" id="PF13203"/>
    </source>
</evidence>
<dbReference type="InterPro" id="IPR025154">
    <property type="entry name" value="Put_metallopeptidase_dom"/>
</dbReference>
<dbReference type="Pfam" id="PF09967">
    <property type="entry name" value="DUF2201"/>
    <property type="match status" value="1"/>
</dbReference>
<feature type="domain" description="VWA-like" evidence="1">
    <location>
        <begin position="282"/>
        <end position="406"/>
    </location>
</feature>
<organism evidence="3 4">
    <name type="scientific">Rhodosalinus sediminis</name>
    <dbReference type="NCBI Taxonomy" id="1940533"/>
    <lineage>
        <taxon>Bacteria</taxon>
        <taxon>Pseudomonadati</taxon>
        <taxon>Pseudomonadota</taxon>
        <taxon>Alphaproteobacteria</taxon>
        <taxon>Rhodobacterales</taxon>
        <taxon>Paracoccaceae</taxon>
        <taxon>Rhodosalinus</taxon>
    </lineage>
</organism>
<dbReference type="AlphaFoldDB" id="A0A3D9BR74"/>
<protein>
    <recommendedName>
        <fullName evidence="5">Metal-dependent peptidase</fullName>
    </recommendedName>
</protein>
<keyword evidence="4" id="KW-1185">Reference proteome</keyword>